<name>A0A0B7BFV9_9EUPU</name>
<feature type="domain" description="ADF-H" evidence="12">
    <location>
        <begin position="178"/>
        <end position="313"/>
    </location>
</feature>
<proteinExistence type="inferred from homology"/>
<keyword evidence="5" id="KW-0677">Repeat</keyword>
<evidence type="ECO:0000256" key="10">
    <source>
        <dbReference type="ARBA" id="ARBA00069496"/>
    </source>
</evidence>
<accession>A0A0B7BFV9</accession>
<dbReference type="GO" id="GO:0051015">
    <property type="term" value="F:actin filament binding"/>
    <property type="evidence" value="ECO:0007669"/>
    <property type="project" value="TreeGrafter"/>
</dbReference>
<dbReference type="PROSITE" id="PS51263">
    <property type="entry name" value="ADF_H"/>
    <property type="match status" value="2"/>
</dbReference>
<feature type="domain" description="ADF-H" evidence="12">
    <location>
        <begin position="1"/>
        <end position="140"/>
    </location>
</feature>
<dbReference type="InterPro" id="IPR028458">
    <property type="entry name" value="Twinfilin"/>
</dbReference>
<evidence type="ECO:0000256" key="4">
    <source>
        <dbReference type="ARBA" id="ARBA00022490"/>
    </source>
</evidence>
<dbReference type="GO" id="GO:0005938">
    <property type="term" value="C:cell cortex"/>
    <property type="evidence" value="ECO:0007669"/>
    <property type="project" value="UniProtKB-SubCell"/>
</dbReference>
<evidence type="ECO:0000256" key="9">
    <source>
        <dbReference type="ARBA" id="ARBA00056419"/>
    </source>
</evidence>
<dbReference type="AlphaFoldDB" id="A0A0B7BFV9"/>
<evidence type="ECO:0000313" key="13">
    <source>
        <dbReference type="EMBL" id="CEK92199.1"/>
    </source>
</evidence>
<dbReference type="GO" id="GO:0005884">
    <property type="term" value="C:actin filament"/>
    <property type="evidence" value="ECO:0007669"/>
    <property type="project" value="TreeGrafter"/>
</dbReference>
<feature type="region of interest" description="Disordered" evidence="11">
    <location>
        <begin position="319"/>
        <end position="342"/>
    </location>
</feature>
<comment type="similarity">
    <text evidence="3">Belongs to the actin-binding proteins ADF family. Twinfilin subfamily.</text>
</comment>
<protein>
    <recommendedName>
        <fullName evidence="10">Twinfilin</fullName>
    </recommendedName>
</protein>
<sequence length="342" mass="38650">MSHQTGITANDELRRFLGQSKDGNIRVMKIIIENEELVLSTTSDELHGSWEEDYDQLILPLLDEKMPCYILFRFDSKNSAGYEWLFIAWAPDFSPVRHKMLYAATRSTMKSEFGGGQIKDELFGTVLSDVSLSGYHKHVHASLAPAPLTMAEEELQYIRQNEVNAHINVDTKSQTMQGVSFPLTSDAERALLSFKDGAINYVQLSLDLVKEVVVLGTTNTINASQLVSYIPTESARYHLFNFSHTHEGDSINNIVFIYSMPGYKCSIRERMLYSSCKSPLVDQLTQMGIQIEKRIEVDDPAEVTEKFIYDEIHPTKNAVRQAFAKPKGPAGRGPKRMTKNQD</sequence>
<dbReference type="InterPro" id="IPR002108">
    <property type="entry name" value="ADF-H"/>
</dbReference>
<comment type="function">
    <text evidence="9">Actin-binding protein involved in motile and morphological processes. Inhibits actin polymerization, likely by sequestering G-actin.</text>
</comment>
<keyword evidence="4" id="KW-0963">Cytoplasm</keyword>
<evidence type="ECO:0000256" key="1">
    <source>
        <dbReference type="ARBA" id="ARBA00004245"/>
    </source>
</evidence>
<comment type="subunit">
    <text evidence="8">Interacts with G-actin; ADP-actin form.</text>
</comment>
<keyword evidence="6" id="KW-0009">Actin-binding</keyword>
<evidence type="ECO:0000256" key="6">
    <source>
        <dbReference type="ARBA" id="ARBA00023203"/>
    </source>
</evidence>
<evidence type="ECO:0000259" key="12">
    <source>
        <dbReference type="PROSITE" id="PS51263"/>
    </source>
</evidence>
<dbReference type="GO" id="GO:0030016">
    <property type="term" value="C:myofibril"/>
    <property type="evidence" value="ECO:0007669"/>
    <property type="project" value="TreeGrafter"/>
</dbReference>
<dbReference type="CDD" id="cd11285">
    <property type="entry name" value="ADF_Twf-N_like"/>
    <property type="match status" value="1"/>
</dbReference>
<organism evidence="13">
    <name type="scientific">Arion vulgaris</name>
    <dbReference type="NCBI Taxonomy" id="1028688"/>
    <lineage>
        <taxon>Eukaryota</taxon>
        <taxon>Metazoa</taxon>
        <taxon>Spiralia</taxon>
        <taxon>Lophotrochozoa</taxon>
        <taxon>Mollusca</taxon>
        <taxon>Gastropoda</taxon>
        <taxon>Heterobranchia</taxon>
        <taxon>Euthyneura</taxon>
        <taxon>Panpulmonata</taxon>
        <taxon>Eupulmonata</taxon>
        <taxon>Stylommatophora</taxon>
        <taxon>Helicina</taxon>
        <taxon>Arionoidea</taxon>
        <taxon>Arionidae</taxon>
        <taxon>Arion</taxon>
    </lineage>
</organism>
<dbReference type="GO" id="GO:0030042">
    <property type="term" value="P:actin filament depolymerization"/>
    <property type="evidence" value="ECO:0007669"/>
    <property type="project" value="TreeGrafter"/>
</dbReference>
<evidence type="ECO:0000256" key="2">
    <source>
        <dbReference type="ARBA" id="ARBA00004544"/>
    </source>
</evidence>
<comment type="subcellular location">
    <subcellularLocation>
        <location evidence="2">Cytoplasm</location>
        <location evidence="2">Cell cortex</location>
    </subcellularLocation>
    <subcellularLocation>
        <location evidence="1">Cytoplasm</location>
        <location evidence="1">Cytoskeleton</location>
    </subcellularLocation>
</comment>
<dbReference type="PANTHER" id="PTHR13759">
    <property type="entry name" value="TWINFILIN"/>
    <property type="match status" value="1"/>
</dbReference>
<dbReference type="GO" id="GO:0051016">
    <property type="term" value="P:barbed-end actin filament capping"/>
    <property type="evidence" value="ECO:0007669"/>
    <property type="project" value="TreeGrafter"/>
</dbReference>
<dbReference type="Gene3D" id="3.40.20.10">
    <property type="entry name" value="Severin"/>
    <property type="match status" value="2"/>
</dbReference>
<evidence type="ECO:0000256" key="7">
    <source>
        <dbReference type="ARBA" id="ARBA00023212"/>
    </source>
</evidence>
<dbReference type="CDD" id="cd11284">
    <property type="entry name" value="ADF_Twf-C_like"/>
    <property type="match status" value="1"/>
</dbReference>
<gene>
    <name evidence="13" type="primary">ORF187090</name>
</gene>
<dbReference type="SMART" id="SM00102">
    <property type="entry name" value="ADF"/>
    <property type="match status" value="2"/>
</dbReference>
<dbReference type="FunFam" id="3.40.20.10:FF:000007">
    <property type="entry name" value="Twinfilin-1 isoform 1"/>
    <property type="match status" value="1"/>
</dbReference>
<dbReference type="Pfam" id="PF00241">
    <property type="entry name" value="Cofilin_ADF"/>
    <property type="match status" value="2"/>
</dbReference>
<dbReference type="FunFam" id="3.40.20.10:FF:000042">
    <property type="entry name" value="Actin depolymerizing protein"/>
    <property type="match status" value="1"/>
</dbReference>
<dbReference type="GO" id="GO:0010591">
    <property type="term" value="P:regulation of lamellipodium assembly"/>
    <property type="evidence" value="ECO:0007669"/>
    <property type="project" value="TreeGrafter"/>
</dbReference>
<evidence type="ECO:0000256" key="11">
    <source>
        <dbReference type="SAM" id="MobiDB-lite"/>
    </source>
</evidence>
<dbReference type="SUPFAM" id="SSF55753">
    <property type="entry name" value="Actin depolymerizing proteins"/>
    <property type="match status" value="2"/>
</dbReference>
<dbReference type="PANTHER" id="PTHR13759:SF1">
    <property type="entry name" value="TWINFILIN"/>
    <property type="match status" value="1"/>
</dbReference>
<reference evidence="13" key="1">
    <citation type="submission" date="2014-12" db="EMBL/GenBank/DDBJ databases">
        <title>Insight into the proteome of Arion vulgaris.</title>
        <authorList>
            <person name="Aradska J."/>
            <person name="Bulat T."/>
            <person name="Smidak R."/>
            <person name="Sarate P."/>
            <person name="Gangsoo J."/>
            <person name="Sialana F."/>
            <person name="Bilban M."/>
            <person name="Lubec G."/>
        </authorList>
    </citation>
    <scope>NUCLEOTIDE SEQUENCE</scope>
    <source>
        <tissue evidence="13">Skin</tissue>
    </source>
</reference>
<evidence type="ECO:0000256" key="5">
    <source>
        <dbReference type="ARBA" id="ARBA00022737"/>
    </source>
</evidence>
<dbReference type="EMBL" id="HACG01045334">
    <property type="protein sequence ID" value="CEK92199.1"/>
    <property type="molecule type" value="Transcribed_RNA"/>
</dbReference>
<evidence type="ECO:0000256" key="8">
    <source>
        <dbReference type="ARBA" id="ARBA00038532"/>
    </source>
</evidence>
<dbReference type="GO" id="GO:0010976">
    <property type="term" value="P:positive regulation of neuron projection development"/>
    <property type="evidence" value="ECO:0007669"/>
    <property type="project" value="TreeGrafter"/>
</dbReference>
<dbReference type="InterPro" id="IPR029006">
    <property type="entry name" value="ADF-H/Gelsolin-like_dom_sf"/>
</dbReference>
<feature type="compositionally biased region" description="Basic residues" evidence="11">
    <location>
        <begin position="333"/>
        <end position="342"/>
    </location>
</feature>
<dbReference type="GO" id="GO:0003785">
    <property type="term" value="F:actin monomer binding"/>
    <property type="evidence" value="ECO:0007669"/>
    <property type="project" value="TreeGrafter"/>
</dbReference>
<evidence type="ECO:0000256" key="3">
    <source>
        <dbReference type="ARBA" id="ARBA00009557"/>
    </source>
</evidence>
<keyword evidence="7" id="KW-0206">Cytoskeleton</keyword>